<evidence type="ECO:0000313" key="4">
    <source>
        <dbReference type="Proteomes" id="UP001501170"/>
    </source>
</evidence>
<proteinExistence type="predicted"/>
<protein>
    <recommendedName>
        <fullName evidence="2">DnaJ homologue subfamily C member 28 conserved domain-containing protein</fullName>
    </recommendedName>
</protein>
<feature type="domain" description="DnaJ homologue subfamily C member 28 conserved" evidence="2">
    <location>
        <begin position="19"/>
        <end position="75"/>
    </location>
</feature>
<dbReference type="Proteomes" id="UP001501170">
    <property type="component" value="Unassembled WGS sequence"/>
</dbReference>
<dbReference type="InterPro" id="IPR018961">
    <property type="entry name" value="DnaJ_homolog_subfam-C_membr-28"/>
</dbReference>
<feature type="region of interest" description="Disordered" evidence="1">
    <location>
        <begin position="130"/>
        <end position="153"/>
    </location>
</feature>
<evidence type="ECO:0000256" key="1">
    <source>
        <dbReference type="SAM" id="MobiDB-lite"/>
    </source>
</evidence>
<name>A0ABP5URP8_9ACTN</name>
<feature type="region of interest" description="Disordered" evidence="1">
    <location>
        <begin position="1"/>
        <end position="39"/>
    </location>
</feature>
<dbReference type="Pfam" id="PF09350">
    <property type="entry name" value="DJC28_CD"/>
    <property type="match status" value="1"/>
</dbReference>
<sequence>MDFDSLRARNPLTVTQRQARRGDFDDLPGAGEPLDLSDHDDPDWWIKRYLKRERLVSLPPSLQLRKDDAELDAELDAMSSERAARREVEDFNTRAVNARYQTPEGPPLITMPRDVEATLGAWAARRAARAEQARTHAEIATDSAPGTRRGGAA</sequence>
<keyword evidence="4" id="KW-1185">Reference proteome</keyword>
<reference evidence="4" key="1">
    <citation type="journal article" date="2019" name="Int. J. Syst. Evol. Microbiol.">
        <title>The Global Catalogue of Microorganisms (GCM) 10K type strain sequencing project: providing services to taxonomists for standard genome sequencing and annotation.</title>
        <authorList>
            <consortium name="The Broad Institute Genomics Platform"/>
            <consortium name="The Broad Institute Genome Sequencing Center for Infectious Disease"/>
            <person name="Wu L."/>
            <person name="Ma J."/>
        </authorList>
    </citation>
    <scope>NUCLEOTIDE SEQUENCE [LARGE SCALE GENOMIC DNA]</scope>
    <source>
        <strain evidence="4">JCM 16227</strain>
    </source>
</reference>
<organism evidence="3 4">
    <name type="scientific">Gordonia cholesterolivorans</name>
    <dbReference type="NCBI Taxonomy" id="559625"/>
    <lineage>
        <taxon>Bacteria</taxon>
        <taxon>Bacillati</taxon>
        <taxon>Actinomycetota</taxon>
        <taxon>Actinomycetes</taxon>
        <taxon>Mycobacteriales</taxon>
        <taxon>Gordoniaceae</taxon>
        <taxon>Gordonia</taxon>
    </lineage>
</organism>
<evidence type="ECO:0000313" key="3">
    <source>
        <dbReference type="EMBL" id="GAA2385094.1"/>
    </source>
</evidence>
<gene>
    <name evidence="3" type="ORF">GCM10009855_26660</name>
</gene>
<accession>A0ABP5URP8</accession>
<evidence type="ECO:0000259" key="2">
    <source>
        <dbReference type="Pfam" id="PF09350"/>
    </source>
</evidence>
<comment type="caution">
    <text evidence="3">The sequence shown here is derived from an EMBL/GenBank/DDBJ whole genome shotgun (WGS) entry which is preliminary data.</text>
</comment>
<feature type="compositionally biased region" description="Basic and acidic residues" evidence="1">
    <location>
        <begin position="130"/>
        <end position="139"/>
    </location>
</feature>
<dbReference type="EMBL" id="BAAARB010000014">
    <property type="protein sequence ID" value="GAA2385094.1"/>
    <property type="molecule type" value="Genomic_DNA"/>
</dbReference>
<dbReference type="RefSeq" id="WP_006895413.1">
    <property type="nucleotide sequence ID" value="NZ_BAAARB010000014.1"/>
</dbReference>